<dbReference type="KEGG" id="jsv:CNX70_06820"/>
<dbReference type="AlphaFoldDB" id="A0A290WSR6"/>
<evidence type="ECO:0000313" key="2">
    <source>
        <dbReference type="Proteomes" id="UP000218437"/>
    </source>
</evidence>
<gene>
    <name evidence="1" type="ORF">CNX70_06820</name>
</gene>
<name>A0A290WSR6_9BURK</name>
<sequence>MPTSQKKFECEIEMDRIIGRVGIVKTGPLQIGERALFALRENRKLPSRVASVGEFGQETSRIVVVAKPSHIDGQYDLITAWIGKLAEKEPWDRNISGRREFEDCLNFWCCSALVYDPALMGPMFESSWKDILSLGKCRFL</sequence>
<protein>
    <submittedName>
        <fullName evidence="1">Uncharacterized protein</fullName>
    </submittedName>
</protein>
<proteinExistence type="predicted"/>
<dbReference type="EMBL" id="CP023422">
    <property type="protein sequence ID" value="ATD59930.1"/>
    <property type="molecule type" value="Genomic_DNA"/>
</dbReference>
<evidence type="ECO:0000313" key="1">
    <source>
        <dbReference type="EMBL" id="ATD59930.1"/>
    </source>
</evidence>
<keyword evidence="2" id="KW-1185">Reference proteome</keyword>
<reference evidence="1 2" key="1">
    <citation type="submission" date="2017-09" db="EMBL/GenBank/DDBJ databases">
        <title>Complete genome sequence of Janthinobacterium svalbardensis PAMC 27463.</title>
        <authorList>
            <person name="Cho Y.-J."/>
            <person name="Cho A."/>
            <person name="Kim O.-S."/>
            <person name="Lee J.-I."/>
        </authorList>
    </citation>
    <scope>NUCLEOTIDE SEQUENCE [LARGE SCALE GENOMIC DNA]</scope>
    <source>
        <strain evidence="1 2">PAMC 27463</strain>
    </source>
</reference>
<organism evidence="1 2">
    <name type="scientific">Janthinobacterium svalbardensis</name>
    <dbReference type="NCBI Taxonomy" id="368607"/>
    <lineage>
        <taxon>Bacteria</taxon>
        <taxon>Pseudomonadati</taxon>
        <taxon>Pseudomonadota</taxon>
        <taxon>Betaproteobacteria</taxon>
        <taxon>Burkholderiales</taxon>
        <taxon>Oxalobacteraceae</taxon>
        <taxon>Janthinobacterium</taxon>
    </lineage>
</organism>
<accession>A0A290WSR6</accession>
<dbReference type="Proteomes" id="UP000218437">
    <property type="component" value="Chromosome"/>
</dbReference>